<keyword evidence="5" id="KW-1185">Reference proteome</keyword>
<comment type="cofactor">
    <cofactor evidence="1">
        <name>FAD</name>
        <dbReference type="ChEBI" id="CHEBI:57692"/>
    </cofactor>
</comment>
<dbReference type="PANTHER" id="PTHR43872">
    <property type="entry name" value="MONOOXYGENASE, PUTATIVE (AFU_ORTHOLOGUE AFUA_8G02570)-RELATED"/>
    <property type="match status" value="1"/>
</dbReference>
<comment type="caution">
    <text evidence="4">The sequence shown here is derived from an EMBL/GenBank/DDBJ whole genome shotgun (WGS) entry which is preliminary data.</text>
</comment>
<protein>
    <recommendedName>
        <fullName evidence="3">FAD/NAD(P)-binding domain-containing protein</fullName>
    </recommendedName>
</protein>
<dbReference type="AlphaFoldDB" id="A0AAN6JTC2"/>
<keyword evidence="2" id="KW-0503">Monooxygenase</keyword>
<dbReference type="InterPro" id="IPR023753">
    <property type="entry name" value="FAD/NAD-binding_dom"/>
</dbReference>
<evidence type="ECO:0000313" key="5">
    <source>
        <dbReference type="Proteomes" id="UP001176517"/>
    </source>
</evidence>
<evidence type="ECO:0000256" key="1">
    <source>
        <dbReference type="ARBA" id="ARBA00001974"/>
    </source>
</evidence>
<gene>
    <name evidence="4" type="ORF">OC846_002019</name>
</gene>
<dbReference type="InterPro" id="IPR036188">
    <property type="entry name" value="FAD/NAD-bd_sf"/>
</dbReference>
<reference evidence="4" key="1">
    <citation type="journal article" date="2023" name="PhytoFront">
        <title>Draft Genome Resources of Seven Strains of Tilletia horrida, Causal Agent of Kernel Smut of Rice.</title>
        <authorList>
            <person name="Khanal S."/>
            <person name="Antony Babu S."/>
            <person name="Zhou X.G."/>
        </authorList>
    </citation>
    <scope>NUCLEOTIDE SEQUENCE</scope>
    <source>
        <strain evidence="4">TX6</strain>
    </source>
</reference>
<accession>A0AAN6JTC2</accession>
<proteinExistence type="predicted"/>
<organism evidence="4 5">
    <name type="scientific">Tilletia horrida</name>
    <dbReference type="NCBI Taxonomy" id="155126"/>
    <lineage>
        <taxon>Eukaryota</taxon>
        <taxon>Fungi</taxon>
        <taxon>Dikarya</taxon>
        <taxon>Basidiomycota</taxon>
        <taxon>Ustilaginomycotina</taxon>
        <taxon>Exobasidiomycetes</taxon>
        <taxon>Tilletiales</taxon>
        <taxon>Tilletiaceae</taxon>
        <taxon>Tilletia</taxon>
    </lineage>
</organism>
<evidence type="ECO:0000256" key="2">
    <source>
        <dbReference type="ARBA" id="ARBA00023033"/>
    </source>
</evidence>
<dbReference type="Pfam" id="PF07992">
    <property type="entry name" value="Pyr_redox_2"/>
    <property type="match status" value="1"/>
</dbReference>
<sequence>MPDLTSSETLYDVIVVGAGISGINAAYRLQDQAPHKKFLILEATDKIGGTWALFDYPGLRSDSDLATFGYAFKPWVGADIADGHLIKEYVIKVSDDAGITAKTLFKHRVTEANFSSPDREWQLTVDADGTEKHFKSQFLFLATGYYDYENPLKVDIPGIDNFKGQVVHPQFWDKTKVNYENKRVVVIGSGATAVTLIPSMADKTKSITMLQRSPTYLVSLPKYDPFSKIVRAILPGKIAYQLIRFKNLCRMYGSYHLFQAWPALGKWYLRTTAKMWLRGTVDVDPHFKPRYNPWDQRLCIVPDGDFFKVLRERKANIVTDHIAQVVEDGIELKSGQKLDADMIVTATGLKIKLCGGIHPTVDGKPIKTSEKFVWRGAMVEDVPNFMVALGYVNASWTLGSDCSALMFCRLLNYLDDNRKTYVVPKCTNRSSLKERPLLALSSTYVVNAKDALPKSADKGVWKMKSNYWVDLFQAKYGSWQGLVFK</sequence>
<evidence type="ECO:0000259" key="3">
    <source>
        <dbReference type="Pfam" id="PF07992"/>
    </source>
</evidence>
<keyword evidence="2" id="KW-0560">Oxidoreductase</keyword>
<evidence type="ECO:0000313" key="4">
    <source>
        <dbReference type="EMBL" id="KAK0554685.1"/>
    </source>
</evidence>
<dbReference type="SUPFAM" id="SSF51905">
    <property type="entry name" value="FAD/NAD(P)-binding domain"/>
    <property type="match status" value="1"/>
</dbReference>
<dbReference type="Proteomes" id="UP001176517">
    <property type="component" value="Unassembled WGS sequence"/>
</dbReference>
<feature type="domain" description="FAD/NAD(P)-binding" evidence="3">
    <location>
        <begin position="11"/>
        <end position="221"/>
    </location>
</feature>
<dbReference type="PRINTS" id="PR00411">
    <property type="entry name" value="PNDRDTASEI"/>
</dbReference>
<dbReference type="PANTHER" id="PTHR43872:SF1">
    <property type="entry name" value="MONOOXYGENASE, PUTATIVE (AFU_ORTHOLOGUE AFUA_8G02570)-RELATED"/>
    <property type="match status" value="1"/>
</dbReference>
<dbReference type="Gene3D" id="3.50.50.60">
    <property type="entry name" value="FAD/NAD(P)-binding domain"/>
    <property type="match status" value="1"/>
</dbReference>
<name>A0AAN6JTC2_9BASI</name>
<dbReference type="GO" id="GO:0004497">
    <property type="term" value="F:monooxygenase activity"/>
    <property type="evidence" value="ECO:0007669"/>
    <property type="project" value="UniProtKB-KW"/>
</dbReference>
<dbReference type="EMBL" id="JAPDMZ010000035">
    <property type="protein sequence ID" value="KAK0554685.1"/>
    <property type="molecule type" value="Genomic_DNA"/>
</dbReference>
<dbReference type="InterPro" id="IPR051820">
    <property type="entry name" value="FAD-binding_MO"/>
</dbReference>